<sequence>MSICLASIGHTSSNFILCLESFIIFFLKSALVVLFLKVLVAYLSFNVLTSIFAFIAI</sequence>
<evidence type="ECO:0000256" key="1">
    <source>
        <dbReference type="SAM" id="Phobius"/>
    </source>
</evidence>
<accession>T1EC65</accession>
<keyword evidence="1" id="KW-0472">Membrane</keyword>
<evidence type="ECO:0000313" key="2">
    <source>
        <dbReference type="EMBL" id="ADN26263.2"/>
    </source>
</evidence>
<keyword evidence="2" id="KW-0614">Plasmid</keyword>
<proteinExistence type="predicted"/>
<dbReference type="AlphaFoldDB" id="T1EC65"/>
<feature type="transmembrane region" description="Helical" evidence="1">
    <location>
        <begin position="12"/>
        <end position="33"/>
    </location>
</feature>
<geneLocation type="plasmid" evidence="2">
    <name>lp174</name>
</geneLocation>
<organism evidence="2">
    <name type="scientific">Borrelia hermsii</name>
    <dbReference type="NCBI Taxonomy" id="140"/>
    <lineage>
        <taxon>Bacteria</taxon>
        <taxon>Pseudomonadati</taxon>
        <taxon>Spirochaetota</taxon>
        <taxon>Spirochaetia</taxon>
        <taxon>Spirochaetales</taxon>
        <taxon>Borreliaceae</taxon>
        <taxon>Borrelia</taxon>
    </lineage>
</organism>
<keyword evidence="1" id="KW-0812">Transmembrane</keyword>
<keyword evidence="1" id="KW-1133">Transmembrane helix</keyword>
<name>T1EC65_BORHE</name>
<reference evidence="2" key="2">
    <citation type="journal article" date="2013" name="J. Bacteriol.">
        <title>Large linear plasmids of Borrelia species that cause relapsing fever.</title>
        <authorList>
            <person name="Miller S.C."/>
            <person name="Porcella S.F."/>
            <person name="Raffel S.J."/>
            <person name="Schwan T.G."/>
            <person name="Barbour A.G."/>
        </authorList>
    </citation>
    <scope>NUCLEOTIDE SEQUENCE</scope>
    <source>
        <strain evidence="2">HS1</strain>
        <plasmid evidence="2">lp174</plasmid>
    </source>
</reference>
<protein>
    <submittedName>
        <fullName evidence="2">Uncharacterized protein</fullName>
    </submittedName>
</protein>
<reference evidence="2" key="1">
    <citation type="submission" date="2012-01" db="EMBL/GenBank/DDBJ databases">
        <authorList>
            <person name="Campeau S.A."/>
            <person name="Porcella S.F."/>
            <person name="Schwan T.G."/>
            <person name="Barbour A.G."/>
        </authorList>
    </citation>
    <scope>NUCLEOTIDE SEQUENCE</scope>
    <source>
        <strain evidence="2">HS1</strain>
        <plasmid evidence="2">lp174</plasmid>
    </source>
</reference>
<feature type="transmembrane region" description="Helical" evidence="1">
    <location>
        <begin position="39"/>
        <end position="56"/>
    </location>
</feature>
<gene>
    <name evidence="2" type="ORF">BHA005</name>
</gene>
<dbReference type="EMBL" id="HM008709">
    <property type="protein sequence ID" value="ADN26263.2"/>
    <property type="molecule type" value="Genomic_DNA"/>
</dbReference>